<evidence type="ECO:0000313" key="2">
    <source>
        <dbReference type="EMBL" id="MES1919654.1"/>
    </source>
</evidence>
<organism evidence="2 3">
    <name type="scientific">Bonamia ostreae</name>
    <dbReference type="NCBI Taxonomy" id="126728"/>
    <lineage>
        <taxon>Eukaryota</taxon>
        <taxon>Sar</taxon>
        <taxon>Rhizaria</taxon>
        <taxon>Endomyxa</taxon>
        <taxon>Ascetosporea</taxon>
        <taxon>Haplosporida</taxon>
        <taxon>Bonamia</taxon>
    </lineage>
</organism>
<protein>
    <recommendedName>
        <fullName evidence="1">WDHD1/CFT4 second beta-propeller domain-containing protein</fullName>
    </recommendedName>
</protein>
<dbReference type="EMBL" id="JBDODL010000357">
    <property type="protein sequence ID" value="MES1919654.1"/>
    <property type="molecule type" value="Genomic_DNA"/>
</dbReference>
<reference evidence="2 3" key="1">
    <citation type="journal article" date="2024" name="BMC Biol.">
        <title>Comparative genomics of Ascetosporea gives new insight into the evolutionary basis for animal parasitism in Rhizaria.</title>
        <authorList>
            <person name="Hiltunen Thoren M."/>
            <person name="Onut-Brannstrom I."/>
            <person name="Alfjorden A."/>
            <person name="Peckova H."/>
            <person name="Swords F."/>
            <person name="Hooper C."/>
            <person name="Holzer A.S."/>
            <person name="Bass D."/>
            <person name="Burki F."/>
        </authorList>
    </citation>
    <scope>NUCLEOTIDE SEQUENCE [LARGE SCALE GENOMIC DNA]</scope>
    <source>
        <strain evidence="2">20-A016</strain>
    </source>
</reference>
<dbReference type="PANTHER" id="PTHR19932">
    <property type="entry name" value="WD REPEAT AND HMG-BOX DNA BINDING PROTEIN"/>
    <property type="match status" value="1"/>
</dbReference>
<proteinExistence type="predicted"/>
<dbReference type="Proteomes" id="UP001439008">
    <property type="component" value="Unassembled WGS sequence"/>
</dbReference>
<dbReference type="Pfam" id="PF12341">
    <property type="entry name" value="Mcl1_mid"/>
    <property type="match status" value="1"/>
</dbReference>
<dbReference type="PANTHER" id="PTHR19932:SF10">
    <property type="entry name" value="WD REPEAT AND HMG-BOX DNA-BINDING PROTEIN 1"/>
    <property type="match status" value="1"/>
</dbReference>
<accession>A0ABV2AJ12</accession>
<name>A0ABV2AJ12_9EUKA</name>
<comment type="caution">
    <text evidence="2">The sequence shown here is derived from an EMBL/GenBank/DDBJ whole genome shotgun (WGS) entry which is preliminary data.</text>
</comment>
<evidence type="ECO:0000259" key="1">
    <source>
        <dbReference type="Pfam" id="PF12341"/>
    </source>
</evidence>
<gene>
    <name evidence="2" type="ORF">MHBO_001449</name>
</gene>
<evidence type="ECO:0000313" key="3">
    <source>
        <dbReference type="Proteomes" id="UP001439008"/>
    </source>
</evidence>
<sequence length="295" mass="32813">MGDNFIAVGTSSNTVRLLRLSGLQFEALVMPGPIVSISVTDHLLAIVCHLSNPVNDKQILGLRVFNVEKMILEYDGYLPSGEKNCELRWIGFNDFQMVITLDANLKVYCLSTAKGNQWIPMANIGKQLENKETFYPIGCYQDKLVGVTCPKKTYPLVTPKPLTTTLALKASIVNILVSDNPQFDQKIKEEIGEMAVDIATNKIFLNETNFLLNSASYNGDMNLEGKARELRAAIDKSAYSIFYYLNESQPLLGYDVATQINTPKAMQLCIDCAKENDSGKLAKKLETLYKSKFGN</sequence>
<keyword evidence="3" id="KW-1185">Reference proteome</keyword>
<feature type="domain" description="WDHD1/CFT4 second beta-propeller" evidence="1">
    <location>
        <begin position="1"/>
        <end position="169"/>
    </location>
</feature>
<dbReference type="InterPro" id="IPR022100">
    <property type="entry name" value="WDHD1/CFT4_beta-prop_2nd"/>
</dbReference>